<proteinExistence type="predicted"/>
<dbReference type="EMBL" id="CAAALY010245375">
    <property type="protein sequence ID" value="VEL33216.1"/>
    <property type="molecule type" value="Genomic_DNA"/>
</dbReference>
<sequence>MQYFSQITVYLTNQLNRPDFVEPPCHPPELSNSYKAACASLETVFTNASVIGQCGQNMASLVLCLNAHKLPLKRVVEVFPFPPMIGSNTTETLELVYFQIGNAYFLCES</sequence>
<dbReference type="Proteomes" id="UP000784294">
    <property type="component" value="Unassembled WGS sequence"/>
</dbReference>
<accession>A0A3S5B4B9</accession>
<protein>
    <submittedName>
        <fullName evidence="1">Uncharacterized protein</fullName>
    </submittedName>
</protein>
<gene>
    <name evidence="1" type="ORF">PXEA_LOCUS26656</name>
</gene>
<reference evidence="1" key="1">
    <citation type="submission" date="2018-11" db="EMBL/GenBank/DDBJ databases">
        <authorList>
            <consortium name="Pathogen Informatics"/>
        </authorList>
    </citation>
    <scope>NUCLEOTIDE SEQUENCE</scope>
</reference>
<keyword evidence="2" id="KW-1185">Reference proteome</keyword>
<evidence type="ECO:0000313" key="2">
    <source>
        <dbReference type="Proteomes" id="UP000784294"/>
    </source>
</evidence>
<comment type="caution">
    <text evidence="1">The sequence shown here is derived from an EMBL/GenBank/DDBJ whole genome shotgun (WGS) entry which is preliminary data.</text>
</comment>
<dbReference type="AlphaFoldDB" id="A0A3S5B4B9"/>
<evidence type="ECO:0000313" key="1">
    <source>
        <dbReference type="EMBL" id="VEL33216.1"/>
    </source>
</evidence>
<organism evidence="1 2">
    <name type="scientific">Protopolystoma xenopodis</name>
    <dbReference type="NCBI Taxonomy" id="117903"/>
    <lineage>
        <taxon>Eukaryota</taxon>
        <taxon>Metazoa</taxon>
        <taxon>Spiralia</taxon>
        <taxon>Lophotrochozoa</taxon>
        <taxon>Platyhelminthes</taxon>
        <taxon>Monogenea</taxon>
        <taxon>Polyopisthocotylea</taxon>
        <taxon>Polystomatidea</taxon>
        <taxon>Polystomatidae</taxon>
        <taxon>Protopolystoma</taxon>
    </lineage>
</organism>
<name>A0A3S5B4B9_9PLAT</name>